<dbReference type="Pfam" id="PF01757">
    <property type="entry name" value="Acyl_transf_3"/>
    <property type="match status" value="1"/>
</dbReference>
<evidence type="ECO:0000313" key="5">
    <source>
        <dbReference type="Proteomes" id="UP001358417"/>
    </source>
</evidence>
<sequence>MEPSIPLLEEYSDSPVEHHEESQFDHEPKPILSQPPPPPPRWTTGKPYRLLTTSLLIAALPRFLRPGGLARKSDKIHSTAYLDALRGYAACIVFAGHLLGYPAAIQYPFLRVLTSNRGMVDVFFVISGYVLSYRMLKLMRQKNADLLLQSLASSTFRRYLRLYVPTGIATFIAMLLVYTGHIPSAPKLATFKLQLWDWIVDTIFASSPFADLRGWWYGDVFRTKYLDQMWTIPVEFRGSIILFAFCAASCKLSVKGRMVLTWLAILACYIWNVVYVALFLLGMFVAELSLERDQEAHQPRLPAWEGFSAAGKRLIRSVGLNTACIVIFIISLFLLSQPHDPGFGSNGPFPWQYLTKLTPSWYSGPGEPKEHFWLGIGAFLLVLSLEFYPKLQTPLRWNFSLYLGELSFGLYAVHPMVIWALYINKLTPYRQIYLGESTLAYFPGVIITSVVSLWAADYFERVDRRVVQFGRWLQNSTFEKWQAR</sequence>
<keyword evidence="5" id="KW-1185">Reference proteome</keyword>
<gene>
    <name evidence="4" type="ORF">LTR84_007091</name>
</gene>
<feature type="region of interest" description="Disordered" evidence="1">
    <location>
        <begin position="1"/>
        <end position="44"/>
    </location>
</feature>
<evidence type="ECO:0000259" key="3">
    <source>
        <dbReference type="Pfam" id="PF01757"/>
    </source>
</evidence>
<keyword evidence="2" id="KW-0812">Transmembrane</keyword>
<feature type="transmembrane region" description="Helical" evidence="2">
    <location>
        <begin position="119"/>
        <end position="139"/>
    </location>
</feature>
<feature type="transmembrane region" description="Helical" evidence="2">
    <location>
        <begin position="441"/>
        <end position="459"/>
    </location>
</feature>
<dbReference type="InterPro" id="IPR002656">
    <property type="entry name" value="Acyl_transf_3_dom"/>
</dbReference>
<dbReference type="PANTHER" id="PTHR23028">
    <property type="entry name" value="ACETYLTRANSFERASE"/>
    <property type="match status" value="1"/>
</dbReference>
<feature type="transmembrane region" description="Helical" evidence="2">
    <location>
        <begin position="318"/>
        <end position="336"/>
    </location>
</feature>
<protein>
    <recommendedName>
        <fullName evidence="3">Acyltransferase 3 domain-containing protein</fullName>
    </recommendedName>
</protein>
<proteinExistence type="predicted"/>
<dbReference type="PANTHER" id="PTHR23028:SF134">
    <property type="entry name" value="PUTATIVE (AFU_ORTHOLOGUE AFUA_4G08520)-RELATED"/>
    <property type="match status" value="1"/>
</dbReference>
<feature type="transmembrane region" description="Helical" evidence="2">
    <location>
        <begin position="160"/>
        <end position="178"/>
    </location>
</feature>
<organism evidence="4 5">
    <name type="scientific">Exophiala bonariae</name>
    <dbReference type="NCBI Taxonomy" id="1690606"/>
    <lineage>
        <taxon>Eukaryota</taxon>
        <taxon>Fungi</taxon>
        <taxon>Dikarya</taxon>
        <taxon>Ascomycota</taxon>
        <taxon>Pezizomycotina</taxon>
        <taxon>Eurotiomycetes</taxon>
        <taxon>Chaetothyriomycetidae</taxon>
        <taxon>Chaetothyriales</taxon>
        <taxon>Herpotrichiellaceae</taxon>
        <taxon>Exophiala</taxon>
    </lineage>
</organism>
<feature type="domain" description="Acyltransferase 3" evidence="3">
    <location>
        <begin position="80"/>
        <end position="454"/>
    </location>
</feature>
<dbReference type="GO" id="GO:0016747">
    <property type="term" value="F:acyltransferase activity, transferring groups other than amino-acyl groups"/>
    <property type="evidence" value="ECO:0007669"/>
    <property type="project" value="InterPro"/>
</dbReference>
<evidence type="ECO:0000256" key="2">
    <source>
        <dbReference type="SAM" id="Phobius"/>
    </source>
</evidence>
<evidence type="ECO:0000256" key="1">
    <source>
        <dbReference type="SAM" id="MobiDB-lite"/>
    </source>
</evidence>
<feature type="transmembrane region" description="Helical" evidence="2">
    <location>
        <begin position="371"/>
        <end position="389"/>
    </location>
</feature>
<feature type="compositionally biased region" description="Basic and acidic residues" evidence="1">
    <location>
        <begin position="15"/>
        <end position="29"/>
    </location>
</feature>
<dbReference type="Proteomes" id="UP001358417">
    <property type="component" value="Unassembled WGS sequence"/>
</dbReference>
<keyword evidence="2" id="KW-1133">Transmembrane helix</keyword>
<feature type="transmembrane region" description="Helical" evidence="2">
    <location>
        <begin position="401"/>
        <end position="421"/>
    </location>
</feature>
<feature type="transmembrane region" description="Helical" evidence="2">
    <location>
        <begin position="85"/>
        <end position="107"/>
    </location>
</feature>
<dbReference type="InterPro" id="IPR050879">
    <property type="entry name" value="Acyltransferase_3"/>
</dbReference>
<comment type="caution">
    <text evidence="4">The sequence shown here is derived from an EMBL/GenBank/DDBJ whole genome shotgun (WGS) entry which is preliminary data.</text>
</comment>
<evidence type="ECO:0000313" key="4">
    <source>
        <dbReference type="EMBL" id="KAK5047148.1"/>
    </source>
</evidence>
<keyword evidence="2" id="KW-0472">Membrane</keyword>
<dbReference type="AlphaFoldDB" id="A0AAV9MZL5"/>
<dbReference type="EMBL" id="JAVRRD010000027">
    <property type="protein sequence ID" value="KAK5047148.1"/>
    <property type="molecule type" value="Genomic_DNA"/>
</dbReference>
<name>A0AAV9MZL5_9EURO</name>
<dbReference type="GeneID" id="89975259"/>
<dbReference type="RefSeq" id="XP_064702715.1">
    <property type="nucleotide sequence ID" value="XM_064850646.1"/>
</dbReference>
<reference evidence="4 5" key="1">
    <citation type="submission" date="2023-08" db="EMBL/GenBank/DDBJ databases">
        <title>Black Yeasts Isolated from many extreme environments.</title>
        <authorList>
            <person name="Coleine C."/>
            <person name="Stajich J.E."/>
            <person name="Selbmann L."/>
        </authorList>
    </citation>
    <scope>NUCLEOTIDE SEQUENCE [LARGE SCALE GENOMIC DNA]</scope>
    <source>
        <strain evidence="4 5">CCFEE 5792</strain>
    </source>
</reference>
<accession>A0AAV9MZL5</accession>
<feature type="transmembrane region" description="Helical" evidence="2">
    <location>
        <begin position="260"/>
        <end position="286"/>
    </location>
</feature>